<gene>
    <name evidence="3" type="ORF">NFC73_07600</name>
</gene>
<comment type="caution">
    <text evidence="3">The sequence shown here is derived from an EMBL/GenBank/DDBJ whole genome shotgun (WGS) entry which is preliminary data.</text>
</comment>
<feature type="domain" description="Major facilitator superfamily (MFS) profile" evidence="2">
    <location>
        <begin position="1"/>
        <end position="83"/>
    </location>
</feature>
<evidence type="ECO:0000313" key="3">
    <source>
        <dbReference type="EMBL" id="MCP8999595.1"/>
    </source>
</evidence>
<sequence>MARLLGGLISSTRRWKRRPERLLLGIAVYFAATTAILTVTDAVSSLAGLLVLVGIAIAPMMVLSSALTERKMEPRILTQAFTG</sequence>
<dbReference type="RefSeq" id="WP_254749004.1">
    <property type="nucleotide sequence ID" value="NZ_JANCLV010000004.1"/>
</dbReference>
<dbReference type="InterPro" id="IPR020846">
    <property type="entry name" value="MFS_dom"/>
</dbReference>
<evidence type="ECO:0000259" key="2">
    <source>
        <dbReference type="PROSITE" id="PS50850"/>
    </source>
</evidence>
<protein>
    <recommendedName>
        <fullName evidence="2">Major facilitator superfamily (MFS) profile domain-containing protein</fullName>
    </recommendedName>
</protein>
<proteinExistence type="predicted"/>
<evidence type="ECO:0000256" key="1">
    <source>
        <dbReference type="SAM" id="Phobius"/>
    </source>
</evidence>
<organism evidence="3 4">
    <name type="scientific">Pseudarthrobacter humi</name>
    <dbReference type="NCBI Taxonomy" id="2952523"/>
    <lineage>
        <taxon>Bacteria</taxon>
        <taxon>Bacillati</taxon>
        <taxon>Actinomycetota</taxon>
        <taxon>Actinomycetes</taxon>
        <taxon>Micrococcales</taxon>
        <taxon>Micrococcaceae</taxon>
        <taxon>Pseudarthrobacter</taxon>
    </lineage>
</organism>
<feature type="transmembrane region" description="Helical" evidence="1">
    <location>
        <begin position="46"/>
        <end position="67"/>
    </location>
</feature>
<dbReference type="PROSITE" id="PS50850">
    <property type="entry name" value="MFS"/>
    <property type="match status" value="1"/>
</dbReference>
<keyword evidence="1" id="KW-0812">Transmembrane</keyword>
<dbReference type="EMBL" id="JANCLV010000004">
    <property type="protein sequence ID" value="MCP8999595.1"/>
    <property type="molecule type" value="Genomic_DNA"/>
</dbReference>
<reference evidence="3 4" key="1">
    <citation type="submission" date="2022-06" db="EMBL/GenBank/DDBJ databases">
        <title>Pseudarthrobacter sp. strain RMG13 Genome sequencing and assembly.</title>
        <authorList>
            <person name="Kim I."/>
        </authorList>
    </citation>
    <scope>NUCLEOTIDE SEQUENCE [LARGE SCALE GENOMIC DNA]</scope>
    <source>
        <strain evidence="3 4">RMG13</strain>
    </source>
</reference>
<keyword evidence="1" id="KW-1133">Transmembrane helix</keyword>
<accession>A0ABT1LMC6</accession>
<dbReference type="Proteomes" id="UP001524318">
    <property type="component" value="Unassembled WGS sequence"/>
</dbReference>
<keyword evidence="1" id="KW-0472">Membrane</keyword>
<evidence type="ECO:0000313" key="4">
    <source>
        <dbReference type="Proteomes" id="UP001524318"/>
    </source>
</evidence>
<name>A0ABT1LMC6_9MICC</name>
<keyword evidence="4" id="KW-1185">Reference proteome</keyword>
<feature type="transmembrane region" description="Helical" evidence="1">
    <location>
        <begin position="21"/>
        <end position="40"/>
    </location>
</feature>